<sequence length="397" mass="45019">MFKNKWKISLLIVSLLMLLVIVLSLIILGTTGKMINTELVNQQDQKLIFPNNNKIAPVEYLLSPFYLLQFSLGNLSAMKFALAPQTVSATILIGYQIGYILLVIVAPILGTTVISLILVIIFHGNDKSKVIQEVKAPKPSSEEILLTEIKQNMNDIQEFLVKLHYDVKALKKFTGLITPKSSKQSAVMKTHQTFLTTKKNDLDGILKKQEQLISDQNQAQENNPSPKLSVEQDAINRPVSLIEPKEYIMPKREENFVNNFPTQEFLSTNLPQTEKKLSLSAIFDRKKVDKVLNESEEIDNTTTVEIQEINFKDEVTTTETTKEKVGFDLNNYNYSEKTEIIDQSGGAIYQPGDVLFYQNEEYKIIQLIAKNIPQTGQVFELTLQSNKDGNIITIYRK</sequence>
<gene>
    <name evidence="2" type="ORF">SSYRP_v1c05710</name>
</gene>
<evidence type="ECO:0008006" key="4">
    <source>
        <dbReference type="Google" id="ProtNLM"/>
    </source>
</evidence>
<keyword evidence="1" id="KW-1133">Transmembrane helix</keyword>
<dbReference type="KEGG" id="ssyr:SSYRP_v1c05710"/>
<dbReference type="OrthoDB" id="390321at2"/>
<organism evidence="2 3">
    <name type="scientific">Spiroplasma syrphidicola EA-1</name>
    <dbReference type="NCBI Taxonomy" id="1276229"/>
    <lineage>
        <taxon>Bacteria</taxon>
        <taxon>Bacillati</taxon>
        <taxon>Mycoplasmatota</taxon>
        <taxon>Mollicutes</taxon>
        <taxon>Entomoplasmatales</taxon>
        <taxon>Spiroplasmataceae</taxon>
        <taxon>Spiroplasma</taxon>
    </lineage>
</organism>
<dbReference type="HOGENOM" id="CLU_694282_0_0_14"/>
<keyword evidence="3" id="KW-1185">Reference proteome</keyword>
<feature type="transmembrane region" description="Helical" evidence="1">
    <location>
        <begin position="99"/>
        <end position="122"/>
    </location>
</feature>
<name>R4ULS8_9MOLU</name>
<dbReference type="STRING" id="1276229.SSYRP_v1c05710"/>
<evidence type="ECO:0000256" key="1">
    <source>
        <dbReference type="SAM" id="Phobius"/>
    </source>
</evidence>
<dbReference type="Proteomes" id="UP000013963">
    <property type="component" value="Chromosome"/>
</dbReference>
<proteinExistence type="predicted"/>
<dbReference type="PATRIC" id="fig|1276229.3.peg.566"/>
<feature type="transmembrane region" description="Helical" evidence="1">
    <location>
        <begin position="6"/>
        <end position="28"/>
    </location>
</feature>
<accession>R4ULS8</accession>
<protein>
    <recommendedName>
        <fullName evidence="4">Transmembrane protein</fullName>
    </recommendedName>
</protein>
<dbReference type="AlphaFoldDB" id="R4ULS8"/>
<dbReference type="EMBL" id="CP005078">
    <property type="protein sequence ID" value="AGM26161.1"/>
    <property type="molecule type" value="Genomic_DNA"/>
</dbReference>
<reference evidence="2 3" key="1">
    <citation type="journal article" date="2013" name="Genome Biol. Evol.">
        <title>Complete genomes of two dipteran-associated spiroplasmas provided insights into the origin, dynamics, and impacts of viral invasion in spiroplasma.</title>
        <authorList>
            <person name="Ku C."/>
            <person name="Lo W.S."/>
            <person name="Chen L.L."/>
            <person name="Kuo C.H."/>
        </authorList>
    </citation>
    <scope>NUCLEOTIDE SEQUENCE [LARGE SCALE GENOMIC DNA]</scope>
    <source>
        <strain evidence="2">EA-1</strain>
    </source>
</reference>
<evidence type="ECO:0000313" key="3">
    <source>
        <dbReference type="Proteomes" id="UP000013963"/>
    </source>
</evidence>
<keyword evidence="1" id="KW-0812">Transmembrane</keyword>
<keyword evidence="1" id="KW-0472">Membrane</keyword>
<evidence type="ECO:0000313" key="2">
    <source>
        <dbReference type="EMBL" id="AGM26161.1"/>
    </source>
</evidence>